<dbReference type="InterPro" id="IPR038765">
    <property type="entry name" value="Papain-like_cys_pep_sf"/>
</dbReference>
<sequence>MLEGKPAPKVDFPINVFGMKFQTFLLTTEMKDVISANELTMNCICSYIWWLHEHLDDTLHEKIIFVHPGMVSKVGTIAPQIEKRARGFRIFVSQKKKGSKKELKWIVIEGPKQLDGVMCGYFVMRYMRDIIANRSLLTSQVYLPMYRVTFVVVAILRFQDHT</sequence>
<dbReference type="Proteomes" id="UP000288805">
    <property type="component" value="Unassembled WGS sequence"/>
</dbReference>
<comment type="caution">
    <text evidence="1">The sequence shown here is derived from an EMBL/GenBank/DDBJ whole genome shotgun (WGS) entry which is preliminary data.</text>
</comment>
<evidence type="ECO:0000313" key="1">
    <source>
        <dbReference type="EMBL" id="RVW23451.1"/>
    </source>
</evidence>
<dbReference type="AlphaFoldDB" id="A0A438CJS3"/>
<evidence type="ECO:0008006" key="3">
    <source>
        <dbReference type="Google" id="ProtNLM"/>
    </source>
</evidence>
<evidence type="ECO:0000313" key="2">
    <source>
        <dbReference type="Proteomes" id="UP000288805"/>
    </source>
</evidence>
<dbReference type="SUPFAM" id="SSF54001">
    <property type="entry name" value="Cysteine proteinases"/>
    <property type="match status" value="1"/>
</dbReference>
<proteinExistence type="predicted"/>
<dbReference type="Gene3D" id="3.40.395.10">
    <property type="entry name" value="Adenoviral Proteinase, Chain A"/>
    <property type="match status" value="1"/>
</dbReference>
<dbReference type="EMBL" id="QGNW01002195">
    <property type="protein sequence ID" value="RVW23451.1"/>
    <property type="molecule type" value="Genomic_DNA"/>
</dbReference>
<accession>A0A438CJS3</accession>
<name>A0A438CJS3_VITVI</name>
<reference evidence="1 2" key="1">
    <citation type="journal article" date="2018" name="PLoS Genet.">
        <title>Population sequencing reveals clonal diversity and ancestral inbreeding in the grapevine cultivar Chardonnay.</title>
        <authorList>
            <person name="Roach M.J."/>
            <person name="Johnson D.L."/>
            <person name="Bohlmann J."/>
            <person name="van Vuuren H.J."/>
            <person name="Jones S.J."/>
            <person name="Pretorius I.S."/>
            <person name="Schmidt S.A."/>
            <person name="Borneman A.R."/>
        </authorList>
    </citation>
    <scope>NUCLEOTIDE SEQUENCE [LARGE SCALE GENOMIC DNA]</scope>
    <source>
        <strain evidence="2">cv. Chardonnay</strain>
        <tissue evidence="1">Leaf</tissue>
    </source>
</reference>
<protein>
    <recommendedName>
        <fullName evidence="3">Ubiquitin-like protease family profile domain-containing protein</fullName>
    </recommendedName>
</protein>
<gene>
    <name evidence="1" type="ORF">CK203_098917</name>
</gene>
<organism evidence="1 2">
    <name type="scientific">Vitis vinifera</name>
    <name type="common">Grape</name>
    <dbReference type="NCBI Taxonomy" id="29760"/>
    <lineage>
        <taxon>Eukaryota</taxon>
        <taxon>Viridiplantae</taxon>
        <taxon>Streptophyta</taxon>
        <taxon>Embryophyta</taxon>
        <taxon>Tracheophyta</taxon>
        <taxon>Spermatophyta</taxon>
        <taxon>Magnoliopsida</taxon>
        <taxon>eudicotyledons</taxon>
        <taxon>Gunneridae</taxon>
        <taxon>Pentapetalae</taxon>
        <taxon>rosids</taxon>
        <taxon>Vitales</taxon>
        <taxon>Vitaceae</taxon>
        <taxon>Viteae</taxon>
        <taxon>Vitis</taxon>
    </lineage>
</organism>